<dbReference type="EMBL" id="JARRAG010000002">
    <property type="protein sequence ID" value="MDG3005376.1"/>
    <property type="molecule type" value="Genomic_DNA"/>
</dbReference>
<evidence type="ECO:0000313" key="3">
    <source>
        <dbReference type="Proteomes" id="UP001216907"/>
    </source>
</evidence>
<dbReference type="PANTHER" id="PTHR46732:SF8">
    <property type="entry name" value="ATP-DEPENDENT PROTEASE LA (LON) DOMAIN PROTEIN"/>
    <property type="match status" value="1"/>
</dbReference>
<evidence type="ECO:0000259" key="1">
    <source>
        <dbReference type="PROSITE" id="PS51787"/>
    </source>
</evidence>
<comment type="caution">
    <text evidence="2">The sequence shown here is derived from an EMBL/GenBank/DDBJ whole genome shotgun (WGS) entry which is preliminary data.</text>
</comment>
<organism evidence="2 3">
    <name type="scientific">Paludisphaera mucosa</name>
    <dbReference type="NCBI Taxonomy" id="3030827"/>
    <lineage>
        <taxon>Bacteria</taxon>
        <taxon>Pseudomonadati</taxon>
        <taxon>Planctomycetota</taxon>
        <taxon>Planctomycetia</taxon>
        <taxon>Isosphaerales</taxon>
        <taxon>Isosphaeraceae</taxon>
        <taxon>Paludisphaera</taxon>
    </lineage>
</organism>
<feature type="domain" description="Lon N-terminal" evidence="1">
    <location>
        <begin position="14"/>
        <end position="200"/>
    </location>
</feature>
<name>A0ABT6FCT2_9BACT</name>
<accession>A0ABT6FCT2</accession>
<dbReference type="Pfam" id="PF02190">
    <property type="entry name" value="LON_substr_bdg"/>
    <property type="match status" value="1"/>
</dbReference>
<dbReference type="InterPro" id="IPR003111">
    <property type="entry name" value="Lon_prtase_N"/>
</dbReference>
<dbReference type="PANTHER" id="PTHR46732">
    <property type="entry name" value="ATP-DEPENDENT PROTEASE LA (LON) DOMAIN PROTEIN"/>
    <property type="match status" value="1"/>
</dbReference>
<dbReference type="PROSITE" id="PS51787">
    <property type="entry name" value="LON_N"/>
    <property type="match status" value="1"/>
</dbReference>
<dbReference type="Gene3D" id="2.30.130.40">
    <property type="entry name" value="LON domain-like"/>
    <property type="match status" value="1"/>
</dbReference>
<dbReference type="Gene3D" id="1.20.58.1480">
    <property type="match status" value="1"/>
</dbReference>
<reference evidence="2 3" key="1">
    <citation type="submission" date="2023-03" db="EMBL/GenBank/DDBJ databases">
        <title>Paludisphaera mucosa sp. nov. a novel planctomycete from northern fen.</title>
        <authorList>
            <person name="Ivanova A."/>
        </authorList>
    </citation>
    <scope>NUCLEOTIDE SEQUENCE [LARGE SCALE GENOMIC DNA]</scope>
    <source>
        <strain evidence="2 3">Pla2</strain>
    </source>
</reference>
<dbReference type="RefSeq" id="WP_277861719.1">
    <property type="nucleotide sequence ID" value="NZ_JARRAG010000002.1"/>
</dbReference>
<gene>
    <name evidence="2" type="ORF">PZE19_16415</name>
</gene>
<sequence>MHDELDLKDFSGRTPLFPLSGVVMFPHVVVPLHIFEPRYRRMTEDALDGDRLITMVRLLGDGSPRPPIEGVGCLGRIIHHERLADGRFNILLLGRSRVRLLRETTDDLPYRSAEVEVLEDVPASASEEQARAGLVEHLRRMVGAAPELLELLDRAESLGALVDVMAHALAAAADWKQRLLEETSVEARVQALHQWLRELPARRTFPPPFSDN</sequence>
<dbReference type="InterPro" id="IPR046336">
    <property type="entry name" value="Lon_prtase_N_sf"/>
</dbReference>
<keyword evidence="3" id="KW-1185">Reference proteome</keyword>
<protein>
    <submittedName>
        <fullName evidence="2">LON peptidase substrate-binding domain-containing protein</fullName>
    </submittedName>
</protein>
<evidence type="ECO:0000313" key="2">
    <source>
        <dbReference type="EMBL" id="MDG3005376.1"/>
    </source>
</evidence>
<dbReference type="Proteomes" id="UP001216907">
    <property type="component" value="Unassembled WGS sequence"/>
</dbReference>
<dbReference type="SUPFAM" id="SSF88697">
    <property type="entry name" value="PUA domain-like"/>
    <property type="match status" value="1"/>
</dbReference>
<dbReference type="SMART" id="SM00464">
    <property type="entry name" value="LON"/>
    <property type="match status" value="1"/>
</dbReference>
<proteinExistence type="predicted"/>
<dbReference type="InterPro" id="IPR015947">
    <property type="entry name" value="PUA-like_sf"/>
</dbReference>